<name>A0A5B7EBX1_PORTR</name>
<dbReference type="Proteomes" id="UP000324222">
    <property type="component" value="Unassembled WGS sequence"/>
</dbReference>
<gene>
    <name evidence="1" type="ORF">E2C01_024140</name>
</gene>
<proteinExistence type="predicted"/>
<dbReference type="AlphaFoldDB" id="A0A5B7EBX1"/>
<evidence type="ECO:0000313" key="1">
    <source>
        <dbReference type="EMBL" id="MPC30869.1"/>
    </source>
</evidence>
<reference evidence="1 2" key="1">
    <citation type="submission" date="2019-05" db="EMBL/GenBank/DDBJ databases">
        <title>Another draft genome of Portunus trituberculatus and its Hox gene families provides insights of decapod evolution.</title>
        <authorList>
            <person name="Jeong J.-H."/>
            <person name="Song I."/>
            <person name="Kim S."/>
            <person name="Choi T."/>
            <person name="Kim D."/>
            <person name="Ryu S."/>
            <person name="Kim W."/>
        </authorList>
    </citation>
    <scope>NUCLEOTIDE SEQUENCE [LARGE SCALE GENOMIC DNA]</scope>
    <source>
        <tissue evidence="1">Muscle</tissue>
    </source>
</reference>
<evidence type="ECO:0000313" key="2">
    <source>
        <dbReference type="Proteomes" id="UP000324222"/>
    </source>
</evidence>
<sequence>MNDTVSSTILTSVIFTILPLILAICTTALPTAPAAPFTSTVSPALGLQMSSSPKYAVFLRKIAHFWHRLYGELVLFDVLSCEQGVGAPALVVNQVSAHGPLRILALNDSVEGSQ</sequence>
<dbReference type="EMBL" id="VSRR010002331">
    <property type="protein sequence ID" value="MPC30869.1"/>
    <property type="molecule type" value="Genomic_DNA"/>
</dbReference>
<organism evidence="1 2">
    <name type="scientific">Portunus trituberculatus</name>
    <name type="common">Swimming crab</name>
    <name type="synonym">Neptunus trituberculatus</name>
    <dbReference type="NCBI Taxonomy" id="210409"/>
    <lineage>
        <taxon>Eukaryota</taxon>
        <taxon>Metazoa</taxon>
        <taxon>Ecdysozoa</taxon>
        <taxon>Arthropoda</taxon>
        <taxon>Crustacea</taxon>
        <taxon>Multicrustacea</taxon>
        <taxon>Malacostraca</taxon>
        <taxon>Eumalacostraca</taxon>
        <taxon>Eucarida</taxon>
        <taxon>Decapoda</taxon>
        <taxon>Pleocyemata</taxon>
        <taxon>Brachyura</taxon>
        <taxon>Eubrachyura</taxon>
        <taxon>Portunoidea</taxon>
        <taxon>Portunidae</taxon>
        <taxon>Portuninae</taxon>
        <taxon>Portunus</taxon>
    </lineage>
</organism>
<accession>A0A5B7EBX1</accession>
<protein>
    <submittedName>
        <fullName evidence="1">Uncharacterized protein</fullName>
    </submittedName>
</protein>
<keyword evidence="2" id="KW-1185">Reference proteome</keyword>
<comment type="caution">
    <text evidence="1">The sequence shown here is derived from an EMBL/GenBank/DDBJ whole genome shotgun (WGS) entry which is preliminary data.</text>
</comment>